<feature type="compositionally biased region" description="Polar residues" evidence="2">
    <location>
        <begin position="208"/>
        <end position="224"/>
    </location>
</feature>
<name>A0AAV0LYI5_9ROSI</name>
<feature type="compositionally biased region" description="Basic residues" evidence="2">
    <location>
        <begin position="384"/>
        <end position="397"/>
    </location>
</feature>
<gene>
    <name evidence="4" type="ORF">LITE_LOCUS25745</name>
</gene>
<feature type="domain" description="CCHC-type" evidence="3">
    <location>
        <begin position="135"/>
        <end position="150"/>
    </location>
</feature>
<feature type="compositionally biased region" description="Polar residues" evidence="2">
    <location>
        <begin position="305"/>
        <end position="322"/>
    </location>
</feature>
<keyword evidence="5" id="KW-1185">Reference proteome</keyword>
<evidence type="ECO:0000256" key="2">
    <source>
        <dbReference type="SAM" id="MobiDB-lite"/>
    </source>
</evidence>
<reference evidence="4" key="1">
    <citation type="submission" date="2022-08" db="EMBL/GenBank/DDBJ databases">
        <authorList>
            <person name="Gutierrez-Valencia J."/>
        </authorList>
    </citation>
    <scope>NUCLEOTIDE SEQUENCE</scope>
</reference>
<evidence type="ECO:0000259" key="3">
    <source>
        <dbReference type="PROSITE" id="PS50158"/>
    </source>
</evidence>
<dbReference type="AlphaFoldDB" id="A0AAV0LYI5"/>
<keyword evidence="1" id="KW-0479">Metal-binding</keyword>
<evidence type="ECO:0000256" key="1">
    <source>
        <dbReference type="PROSITE-ProRule" id="PRU00047"/>
    </source>
</evidence>
<dbReference type="InterPro" id="IPR001878">
    <property type="entry name" value="Znf_CCHC"/>
</dbReference>
<evidence type="ECO:0000313" key="5">
    <source>
        <dbReference type="Proteomes" id="UP001154282"/>
    </source>
</evidence>
<feature type="region of interest" description="Disordered" evidence="2">
    <location>
        <begin position="360"/>
        <end position="399"/>
    </location>
</feature>
<dbReference type="Proteomes" id="UP001154282">
    <property type="component" value="Unassembled WGS sequence"/>
</dbReference>
<keyword evidence="1" id="KW-0862">Zinc</keyword>
<dbReference type="GO" id="GO:0003676">
    <property type="term" value="F:nucleic acid binding"/>
    <property type="evidence" value="ECO:0007669"/>
    <property type="project" value="InterPro"/>
</dbReference>
<dbReference type="PANTHER" id="PTHR31286">
    <property type="entry name" value="GLYCINE-RICH CELL WALL STRUCTURAL PROTEIN 1.8-LIKE"/>
    <property type="match status" value="1"/>
</dbReference>
<organism evidence="4 5">
    <name type="scientific">Linum tenue</name>
    <dbReference type="NCBI Taxonomy" id="586396"/>
    <lineage>
        <taxon>Eukaryota</taxon>
        <taxon>Viridiplantae</taxon>
        <taxon>Streptophyta</taxon>
        <taxon>Embryophyta</taxon>
        <taxon>Tracheophyta</taxon>
        <taxon>Spermatophyta</taxon>
        <taxon>Magnoliopsida</taxon>
        <taxon>eudicotyledons</taxon>
        <taxon>Gunneridae</taxon>
        <taxon>Pentapetalae</taxon>
        <taxon>rosids</taxon>
        <taxon>fabids</taxon>
        <taxon>Malpighiales</taxon>
        <taxon>Linaceae</taxon>
        <taxon>Linum</taxon>
    </lineage>
</organism>
<feature type="compositionally biased region" description="Basic residues" evidence="2">
    <location>
        <begin position="192"/>
        <end position="203"/>
    </location>
</feature>
<dbReference type="PROSITE" id="PS50158">
    <property type="entry name" value="ZF_CCHC"/>
    <property type="match status" value="1"/>
</dbReference>
<dbReference type="PANTHER" id="PTHR31286:SF99">
    <property type="entry name" value="DUF4283 DOMAIN-CONTAINING PROTEIN"/>
    <property type="match status" value="1"/>
</dbReference>
<evidence type="ECO:0000313" key="4">
    <source>
        <dbReference type="EMBL" id="CAI0438238.1"/>
    </source>
</evidence>
<feature type="region of interest" description="Disordered" evidence="2">
    <location>
        <begin position="292"/>
        <end position="329"/>
    </location>
</feature>
<protein>
    <recommendedName>
        <fullName evidence="3">CCHC-type domain-containing protein</fullName>
    </recommendedName>
</protein>
<dbReference type="InterPro" id="IPR040256">
    <property type="entry name" value="At4g02000-like"/>
</dbReference>
<proteinExistence type="predicted"/>
<keyword evidence="1" id="KW-0863">Zinc-finger</keyword>
<feature type="compositionally biased region" description="Basic and acidic residues" evidence="2">
    <location>
        <begin position="259"/>
        <end position="268"/>
    </location>
</feature>
<sequence>MEVLDLDSDCFLVKLDNEQDYFRALTDGPWVMFDHYLVVQQWSPDFSTSDPLPKTMIVWVQFPALKVHFYHKEVLTVLGNLIGRTIKLDYHTLTQQRAKFARLAVEVDLSKHLVPRIFLDRRWQKVEYENLPLVCFECGRIGHMKALCPSLRPEGSVGEIVLAGSLSSTMTRPAEVESNLGFGPWMLVTKKNWRNSRDNHKKGKSEMESGNPNQANVSRNNKSVGKNKESGESTVHSHHKAATLQRSLPQDGKGNPSKKTGEAADKGKAKLVSEVSGNGKGLLGLAPTLITPLATGPRPKEDANRASTSLSTDVHQVQSSGPSKALVIDGPKIVNSPSLQPMASDTVIGPNGTHIQILEIQSPSRKPSRKREKTTTTTNERLKQTKNSKMKSKKHSLIKCNPTKPLQIWSPVKDKKNRSKNRTASLTLQDINAWTGAVENAGMFKSGEEGVTPMSEHPLTSQVAVVGDTQPS</sequence>
<dbReference type="GO" id="GO:0008270">
    <property type="term" value="F:zinc ion binding"/>
    <property type="evidence" value="ECO:0007669"/>
    <property type="project" value="UniProtKB-KW"/>
</dbReference>
<dbReference type="EMBL" id="CAMGYJ010000006">
    <property type="protein sequence ID" value="CAI0438238.1"/>
    <property type="molecule type" value="Genomic_DNA"/>
</dbReference>
<accession>A0AAV0LYI5</accession>
<dbReference type="Pfam" id="PF14111">
    <property type="entry name" value="DUF4283"/>
    <property type="match status" value="1"/>
</dbReference>
<comment type="caution">
    <text evidence="4">The sequence shown here is derived from an EMBL/GenBank/DDBJ whole genome shotgun (WGS) entry which is preliminary data.</text>
</comment>
<dbReference type="InterPro" id="IPR025558">
    <property type="entry name" value="DUF4283"/>
</dbReference>
<feature type="region of interest" description="Disordered" evidence="2">
    <location>
        <begin position="192"/>
        <end position="269"/>
    </location>
</feature>